<organism evidence="9 10">
    <name type="scientific">Saccharata proteae CBS 121410</name>
    <dbReference type="NCBI Taxonomy" id="1314787"/>
    <lineage>
        <taxon>Eukaryota</taxon>
        <taxon>Fungi</taxon>
        <taxon>Dikarya</taxon>
        <taxon>Ascomycota</taxon>
        <taxon>Pezizomycotina</taxon>
        <taxon>Dothideomycetes</taxon>
        <taxon>Dothideomycetes incertae sedis</taxon>
        <taxon>Botryosphaeriales</taxon>
        <taxon>Saccharataceae</taxon>
        <taxon>Saccharata</taxon>
    </lineage>
</organism>
<evidence type="ECO:0000313" key="10">
    <source>
        <dbReference type="Proteomes" id="UP000799776"/>
    </source>
</evidence>
<dbReference type="InterPro" id="IPR000757">
    <property type="entry name" value="Beta-glucanase-like"/>
</dbReference>
<feature type="domain" description="GH16" evidence="8">
    <location>
        <begin position="88"/>
        <end position="365"/>
    </location>
</feature>
<dbReference type="PROSITE" id="PS51762">
    <property type="entry name" value="GH16_2"/>
    <property type="match status" value="1"/>
</dbReference>
<evidence type="ECO:0000259" key="8">
    <source>
        <dbReference type="PROSITE" id="PS51762"/>
    </source>
</evidence>
<gene>
    <name evidence="9" type="ORF">K490DRAFT_74205</name>
</gene>
<dbReference type="Gene3D" id="2.60.120.200">
    <property type="match status" value="1"/>
</dbReference>
<keyword evidence="10" id="KW-1185">Reference proteome</keyword>
<keyword evidence="7" id="KW-0472">Membrane</keyword>
<dbReference type="EMBL" id="ML978723">
    <property type="protein sequence ID" value="KAF2086575.1"/>
    <property type="molecule type" value="Genomic_DNA"/>
</dbReference>
<accession>A0A9P4HRE9</accession>
<dbReference type="AlphaFoldDB" id="A0A9P4HRE9"/>
<name>A0A9P4HRE9_9PEZI</name>
<evidence type="ECO:0000256" key="7">
    <source>
        <dbReference type="SAM" id="Phobius"/>
    </source>
</evidence>
<dbReference type="GO" id="GO:0009251">
    <property type="term" value="P:glucan catabolic process"/>
    <property type="evidence" value="ECO:0007669"/>
    <property type="project" value="TreeGrafter"/>
</dbReference>
<comment type="catalytic activity">
    <reaction evidence="1">
        <text>Endohydrolysis of (1-&gt;3)- or (1-&gt;4)-linkages in beta-D-glucans when the glucose residue whose reducing group is involved in the linkage to be hydrolyzed is itself substituted at C-3.</text>
        <dbReference type="EC" id="3.2.1.6"/>
    </reaction>
</comment>
<evidence type="ECO:0000256" key="4">
    <source>
        <dbReference type="ARBA" id="ARBA00022801"/>
    </source>
</evidence>
<keyword evidence="7" id="KW-1133">Transmembrane helix</keyword>
<dbReference type="OrthoDB" id="192832at2759"/>
<dbReference type="PANTHER" id="PTHR10963:SF42">
    <property type="entry name" value="PUTATIVE (AFU_ORTHOLOGUE AFUA_5G02280)-RELATED"/>
    <property type="match status" value="1"/>
</dbReference>
<dbReference type="InterPro" id="IPR050546">
    <property type="entry name" value="Glycosyl_Hydrlase_16"/>
</dbReference>
<dbReference type="PANTHER" id="PTHR10963">
    <property type="entry name" value="GLYCOSYL HYDROLASE-RELATED"/>
    <property type="match status" value="1"/>
</dbReference>
<keyword evidence="4 9" id="KW-0378">Hydrolase</keyword>
<dbReference type="GO" id="GO:0052861">
    <property type="term" value="F:endo-1,3(4)-beta-glucanase activity"/>
    <property type="evidence" value="ECO:0007669"/>
    <property type="project" value="UniProtKB-EC"/>
</dbReference>
<evidence type="ECO:0000256" key="5">
    <source>
        <dbReference type="ARBA" id="ARBA00023295"/>
    </source>
</evidence>
<evidence type="ECO:0000256" key="2">
    <source>
        <dbReference type="ARBA" id="ARBA00006865"/>
    </source>
</evidence>
<evidence type="ECO:0000313" key="9">
    <source>
        <dbReference type="EMBL" id="KAF2086575.1"/>
    </source>
</evidence>
<dbReference type="CDD" id="cd02181">
    <property type="entry name" value="GH16_fungal_Lam16A_glucanase"/>
    <property type="match status" value="1"/>
</dbReference>
<dbReference type="FunFam" id="2.60.120.200:FF:000114">
    <property type="entry name" value="Probable endo-1,3(4)-beta-glucanase NFIA_089530"/>
    <property type="match status" value="1"/>
</dbReference>
<comment type="similarity">
    <text evidence="2">Belongs to the glycosyl hydrolase 16 family.</text>
</comment>
<dbReference type="EC" id="3.2.1.6" evidence="3"/>
<sequence length="400" mass="43385">MHQTNNYTQSSVPLDHAPNYDPPPYESATAAAGSHGLDKGAGAGAGGSKWNPKNWGLKTKIGVGLAVAVAIVVIVVGAYYGTRNEEYPDYSRLNYTLTKEYSGTNFFDDFEFYTATDPTHGFVDYVDNRTATLMNLTYASSTSAILRVDHTESGQQIRTSGRKSVRITSNTRYDLGLFVFDIQHSPYGCATWPAVWLSDPNNWPSNGEIDILEGVNQVSNNRSQTTLHTSSDCKMSHVKRKESGSVLATNCWNETDANAGCGVQGGKNSFGAGFNAHGGGVYAMELRDAGIRVWFFGRGDEPADLANSTYTNGSSVRPDPSRWGEAMADFPSTDCDVSTHFRNQSIIANIGVCGDWAGSPAVYTTKDSCPATCATYAETNASAFDKAYWEFNSFRVYTAT</sequence>
<protein>
    <recommendedName>
        <fullName evidence="3">endo-1,3(4)-beta-glucanase</fullName>
        <ecNumber evidence="3">3.2.1.6</ecNumber>
    </recommendedName>
</protein>
<proteinExistence type="inferred from homology"/>
<keyword evidence="7" id="KW-0812">Transmembrane</keyword>
<evidence type="ECO:0000256" key="1">
    <source>
        <dbReference type="ARBA" id="ARBA00000124"/>
    </source>
</evidence>
<feature type="region of interest" description="Disordered" evidence="6">
    <location>
        <begin position="1"/>
        <end position="36"/>
    </location>
</feature>
<reference evidence="9" key="1">
    <citation type="journal article" date="2020" name="Stud. Mycol.">
        <title>101 Dothideomycetes genomes: a test case for predicting lifestyles and emergence of pathogens.</title>
        <authorList>
            <person name="Haridas S."/>
            <person name="Albert R."/>
            <person name="Binder M."/>
            <person name="Bloem J."/>
            <person name="Labutti K."/>
            <person name="Salamov A."/>
            <person name="Andreopoulos B."/>
            <person name="Baker S."/>
            <person name="Barry K."/>
            <person name="Bills G."/>
            <person name="Bluhm B."/>
            <person name="Cannon C."/>
            <person name="Castanera R."/>
            <person name="Culley D."/>
            <person name="Daum C."/>
            <person name="Ezra D."/>
            <person name="Gonzalez J."/>
            <person name="Henrissat B."/>
            <person name="Kuo A."/>
            <person name="Liang C."/>
            <person name="Lipzen A."/>
            <person name="Lutzoni F."/>
            <person name="Magnuson J."/>
            <person name="Mondo S."/>
            <person name="Nolan M."/>
            <person name="Ohm R."/>
            <person name="Pangilinan J."/>
            <person name="Park H.-J."/>
            <person name="Ramirez L."/>
            <person name="Alfaro M."/>
            <person name="Sun H."/>
            <person name="Tritt A."/>
            <person name="Yoshinaga Y."/>
            <person name="Zwiers L.-H."/>
            <person name="Turgeon B."/>
            <person name="Goodwin S."/>
            <person name="Spatafora J."/>
            <person name="Crous P."/>
            <person name="Grigoriev I."/>
        </authorList>
    </citation>
    <scope>NUCLEOTIDE SEQUENCE</scope>
    <source>
        <strain evidence="9">CBS 121410</strain>
    </source>
</reference>
<comment type="caution">
    <text evidence="9">The sequence shown here is derived from an EMBL/GenBank/DDBJ whole genome shotgun (WGS) entry which is preliminary data.</text>
</comment>
<feature type="compositionally biased region" description="Polar residues" evidence="6">
    <location>
        <begin position="1"/>
        <end position="12"/>
    </location>
</feature>
<dbReference type="Pfam" id="PF26113">
    <property type="entry name" value="GH16_XgeA"/>
    <property type="match status" value="1"/>
</dbReference>
<feature type="transmembrane region" description="Helical" evidence="7">
    <location>
        <begin position="61"/>
        <end position="81"/>
    </location>
</feature>
<evidence type="ECO:0000256" key="6">
    <source>
        <dbReference type="SAM" id="MobiDB-lite"/>
    </source>
</evidence>
<dbReference type="Proteomes" id="UP000799776">
    <property type="component" value="Unassembled WGS sequence"/>
</dbReference>
<keyword evidence="5" id="KW-0326">Glycosidase</keyword>
<dbReference type="InterPro" id="IPR013320">
    <property type="entry name" value="ConA-like_dom_sf"/>
</dbReference>
<dbReference type="SUPFAM" id="SSF49899">
    <property type="entry name" value="Concanavalin A-like lectins/glucanases"/>
    <property type="match status" value="1"/>
</dbReference>
<evidence type="ECO:0000256" key="3">
    <source>
        <dbReference type="ARBA" id="ARBA00012599"/>
    </source>
</evidence>